<name>A0A235BZ24_UNCW3</name>
<feature type="region of interest" description="Disordered" evidence="4">
    <location>
        <begin position="1"/>
        <end position="28"/>
    </location>
</feature>
<dbReference type="InterPro" id="IPR005255">
    <property type="entry name" value="PdxA_fam"/>
</dbReference>
<dbReference type="Proteomes" id="UP000215559">
    <property type="component" value="Unassembled WGS sequence"/>
</dbReference>
<dbReference type="GO" id="GO:0046872">
    <property type="term" value="F:metal ion binding"/>
    <property type="evidence" value="ECO:0007669"/>
    <property type="project" value="UniProtKB-KW"/>
</dbReference>
<protein>
    <recommendedName>
        <fullName evidence="7">4-hydroxythreonine-4-phosphate dehydrogenase PdxA</fullName>
    </recommendedName>
</protein>
<keyword evidence="2" id="KW-0560">Oxidoreductase</keyword>
<evidence type="ECO:0000313" key="5">
    <source>
        <dbReference type="EMBL" id="OYD17446.1"/>
    </source>
</evidence>
<reference evidence="5 6" key="1">
    <citation type="submission" date="2017-07" db="EMBL/GenBank/DDBJ databases">
        <title>Recovery of genomes from metagenomes via a dereplication, aggregation, and scoring strategy.</title>
        <authorList>
            <person name="Sieber C.M."/>
            <person name="Probst A.J."/>
            <person name="Sharrar A."/>
            <person name="Thomas B.C."/>
            <person name="Hess M."/>
            <person name="Tringe S.G."/>
            <person name="Banfield J.F."/>
        </authorList>
    </citation>
    <scope>NUCLEOTIDE SEQUENCE [LARGE SCALE GENOMIC DNA]</scope>
    <source>
        <strain evidence="5">JGI_Cruoil_03_51_56</strain>
    </source>
</reference>
<sequence>MDMGRCGRKDGTDYHASGSRAQRENSPLMIGITMGDPAGIGPEVILKSLRGVSFRQIRLIGSRRVFEQEQARLGTKFNLDKLIDDVVGKPGRYSMGEVQKRCGQAALKSLDAGIELLKHRKLAALVTAPVSKQALRLAGFRWPGQTELLAHRLGAKKYAMLAYTRKFKAVLVTTHLPLRYTSRYINASAIAEKAALIGEFLKRQGIKNPRVGIMAYNPHGFEFSVGEEKRIQDGIRRARRKGINATGPIPSDALFARLSEFDGFVAMYHDQAMIPAKIYGIKSGGVNVTLGLGRIRTSPLHGVAFDIAGKDKASALSMQAAIRLAQKLVR</sequence>
<evidence type="ECO:0000256" key="4">
    <source>
        <dbReference type="SAM" id="MobiDB-lite"/>
    </source>
</evidence>
<evidence type="ECO:0000256" key="1">
    <source>
        <dbReference type="ARBA" id="ARBA00022723"/>
    </source>
</evidence>
<proteinExistence type="predicted"/>
<accession>A0A235BZ24</accession>
<evidence type="ECO:0000313" key="6">
    <source>
        <dbReference type="Proteomes" id="UP000215559"/>
    </source>
</evidence>
<comment type="caution">
    <text evidence="5">The sequence shown here is derived from an EMBL/GenBank/DDBJ whole genome shotgun (WGS) entry which is preliminary data.</text>
</comment>
<dbReference type="PANTHER" id="PTHR30004:SF6">
    <property type="entry name" value="D-THREONATE 4-PHOSPHATE DEHYDROGENASE"/>
    <property type="match status" value="1"/>
</dbReference>
<gene>
    <name evidence="5" type="ORF">CH330_00115</name>
</gene>
<evidence type="ECO:0000256" key="3">
    <source>
        <dbReference type="ARBA" id="ARBA00023027"/>
    </source>
</evidence>
<feature type="compositionally biased region" description="Basic and acidic residues" evidence="4">
    <location>
        <begin position="1"/>
        <end position="13"/>
    </location>
</feature>
<dbReference type="EMBL" id="NOZP01000002">
    <property type="protein sequence ID" value="OYD17446.1"/>
    <property type="molecule type" value="Genomic_DNA"/>
</dbReference>
<evidence type="ECO:0000256" key="2">
    <source>
        <dbReference type="ARBA" id="ARBA00023002"/>
    </source>
</evidence>
<dbReference type="GO" id="GO:0016491">
    <property type="term" value="F:oxidoreductase activity"/>
    <property type="evidence" value="ECO:0007669"/>
    <property type="project" value="UniProtKB-KW"/>
</dbReference>
<keyword evidence="1" id="KW-0479">Metal-binding</keyword>
<dbReference type="AlphaFoldDB" id="A0A235BZ24"/>
<organism evidence="5 6">
    <name type="scientific">candidate division WOR-3 bacterium JGI_Cruoil_03_51_56</name>
    <dbReference type="NCBI Taxonomy" id="1973747"/>
    <lineage>
        <taxon>Bacteria</taxon>
        <taxon>Bacteria division WOR-3</taxon>
    </lineage>
</organism>
<dbReference type="GO" id="GO:0051287">
    <property type="term" value="F:NAD binding"/>
    <property type="evidence" value="ECO:0007669"/>
    <property type="project" value="InterPro"/>
</dbReference>
<dbReference type="Pfam" id="PF04166">
    <property type="entry name" value="PdxA"/>
    <property type="match status" value="1"/>
</dbReference>
<keyword evidence="3" id="KW-0520">NAD</keyword>
<evidence type="ECO:0008006" key="7">
    <source>
        <dbReference type="Google" id="ProtNLM"/>
    </source>
</evidence>
<dbReference type="Gene3D" id="3.40.718.10">
    <property type="entry name" value="Isopropylmalate Dehydrogenase"/>
    <property type="match status" value="1"/>
</dbReference>
<dbReference type="SUPFAM" id="SSF53659">
    <property type="entry name" value="Isocitrate/Isopropylmalate dehydrogenase-like"/>
    <property type="match status" value="1"/>
</dbReference>
<dbReference type="PANTHER" id="PTHR30004">
    <property type="entry name" value="4-HYDROXYTHREONINE-4-PHOSPHATE DEHYDROGENASE"/>
    <property type="match status" value="1"/>
</dbReference>